<dbReference type="AlphaFoldDB" id="A0A2N8PJN9"/>
<sequence length="77" mass="8844">MNRRARRPAGPVRPYVDRRVRRRRRGAHRYFVDCNETETVGRRTGTLHGVARYVVDPEAARRLRTLSEALLATAEAG</sequence>
<dbReference type="Proteomes" id="UP000236047">
    <property type="component" value="Unassembled WGS sequence"/>
</dbReference>
<proteinExistence type="predicted"/>
<protein>
    <submittedName>
        <fullName evidence="1">Uncharacterized protein</fullName>
    </submittedName>
</protein>
<reference evidence="2" key="1">
    <citation type="submission" date="2015-09" db="EMBL/GenBank/DDBJ databases">
        <authorList>
            <person name="Graham D.E."/>
            <person name="Mahan K.M."/>
            <person name="Klingeman D.M."/>
            <person name="Fida T."/>
            <person name="Giannone R.J."/>
            <person name="Hettich R.L."/>
            <person name="Parry R.J."/>
            <person name="Spain J.C."/>
        </authorList>
    </citation>
    <scope>NUCLEOTIDE SEQUENCE [LARGE SCALE GENOMIC DNA]</scope>
    <source>
        <strain evidence="2">JCM 4701</strain>
    </source>
</reference>
<comment type="caution">
    <text evidence="1">The sequence shown here is derived from an EMBL/GenBank/DDBJ whole genome shotgun (WGS) entry which is preliminary data.</text>
</comment>
<organism evidence="1 2">
    <name type="scientific">Streptomyces noursei</name>
    <name type="common">Streptomyces albulus</name>
    <dbReference type="NCBI Taxonomy" id="1971"/>
    <lineage>
        <taxon>Bacteria</taxon>
        <taxon>Bacillati</taxon>
        <taxon>Actinomycetota</taxon>
        <taxon>Actinomycetes</taxon>
        <taxon>Kitasatosporales</taxon>
        <taxon>Streptomycetaceae</taxon>
        <taxon>Streptomyces</taxon>
    </lineage>
</organism>
<evidence type="ECO:0000313" key="1">
    <source>
        <dbReference type="EMBL" id="PNE41239.1"/>
    </source>
</evidence>
<evidence type="ECO:0000313" key="2">
    <source>
        <dbReference type="Proteomes" id="UP000236047"/>
    </source>
</evidence>
<gene>
    <name evidence="1" type="ORF">AOB60_11130</name>
</gene>
<accession>A0A2N8PJN9</accession>
<dbReference type="EMBL" id="LJSN01000002">
    <property type="protein sequence ID" value="PNE41239.1"/>
    <property type="molecule type" value="Genomic_DNA"/>
</dbReference>
<keyword evidence="2" id="KW-1185">Reference proteome</keyword>
<name>A0A2N8PJN9_STRNR</name>